<reference evidence="1 2" key="1">
    <citation type="journal article" date="2017" name="ISME J.">
        <title>Energy and carbon metabolisms in a deep terrestrial subsurface fluid microbial community.</title>
        <authorList>
            <person name="Momper L."/>
            <person name="Jungbluth S.P."/>
            <person name="Lee M.D."/>
            <person name="Amend J.P."/>
        </authorList>
    </citation>
    <scope>NUCLEOTIDE SEQUENCE [LARGE SCALE GENOMIC DNA]</scope>
    <source>
        <strain evidence="1">SURF_26</strain>
    </source>
</reference>
<dbReference type="EMBL" id="QZJZ01000017">
    <property type="protein sequence ID" value="RJP61043.1"/>
    <property type="molecule type" value="Genomic_DNA"/>
</dbReference>
<proteinExistence type="predicted"/>
<comment type="caution">
    <text evidence="1">The sequence shown here is derived from an EMBL/GenBank/DDBJ whole genome shotgun (WGS) entry which is preliminary data.</text>
</comment>
<name>A0A3A4R8N9_9BACT</name>
<organism evidence="1 2">
    <name type="scientific">Candidatus Auribacter fodinae</name>
    <dbReference type="NCBI Taxonomy" id="2093366"/>
    <lineage>
        <taxon>Bacteria</taxon>
        <taxon>Pseudomonadati</taxon>
        <taxon>Candidatus Auribacterota</taxon>
        <taxon>Candidatus Auribacteria</taxon>
        <taxon>Candidatus Auribacterales</taxon>
        <taxon>Candidatus Auribacteraceae</taxon>
        <taxon>Candidatus Auribacter</taxon>
    </lineage>
</organism>
<evidence type="ECO:0000313" key="1">
    <source>
        <dbReference type="EMBL" id="RJP61043.1"/>
    </source>
</evidence>
<evidence type="ECO:0000313" key="2">
    <source>
        <dbReference type="Proteomes" id="UP000266426"/>
    </source>
</evidence>
<gene>
    <name evidence="1" type="ORF">C4541_02935</name>
</gene>
<dbReference type="Proteomes" id="UP000266426">
    <property type="component" value="Unassembled WGS sequence"/>
</dbReference>
<accession>A0A3A4R8N9</accession>
<protein>
    <submittedName>
        <fullName evidence="1">CopG family transcriptional regulator</fullName>
    </submittedName>
</protein>
<dbReference type="AlphaFoldDB" id="A0A3A4R8N9"/>
<sequence length="93" mass="10719">MTRKMEIITFKVDKRMSELLNSVPNRSDFIRSAILSSFENVCPLCRGTGLLTPDQRKHWQAFSDRHTVEECHDCRAVHLVCNAQNKHNSPHKG</sequence>